<dbReference type="SUPFAM" id="SSF48208">
    <property type="entry name" value="Six-hairpin glycosidases"/>
    <property type="match status" value="1"/>
</dbReference>
<reference evidence="5" key="1">
    <citation type="journal article" date="2012" name="Science">
        <title>The Paleozoic origin of enzymatic lignin decomposition reconstructed from 31 fungal genomes.</title>
        <authorList>
            <person name="Floudas D."/>
            <person name="Binder M."/>
            <person name="Riley R."/>
            <person name="Barry K."/>
            <person name="Blanchette R.A."/>
            <person name="Henrissat B."/>
            <person name="Martinez A.T."/>
            <person name="Otillar R."/>
            <person name="Spatafora J.W."/>
            <person name="Yadav J.S."/>
            <person name="Aerts A."/>
            <person name="Benoit I."/>
            <person name="Boyd A."/>
            <person name="Carlson A."/>
            <person name="Copeland A."/>
            <person name="Coutinho P.M."/>
            <person name="de Vries R.P."/>
            <person name="Ferreira P."/>
            <person name="Findley K."/>
            <person name="Foster B."/>
            <person name="Gaskell J."/>
            <person name="Glotzer D."/>
            <person name="Gorecki P."/>
            <person name="Heitman J."/>
            <person name="Hesse C."/>
            <person name="Hori C."/>
            <person name="Igarashi K."/>
            <person name="Jurgens J.A."/>
            <person name="Kallen N."/>
            <person name="Kersten P."/>
            <person name="Kohler A."/>
            <person name="Kuees U."/>
            <person name="Kumar T.K.A."/>
            <person name="Kuo A."/>
            <person name="LaButti K."/>
            <person name="Larrondo L.F."/>
            <person name="Lindquist E."/>
            <person name="Ling A."/>
            <person name="Lombard V."/>
            <person name="Lucas S."/>
            <person name="Lundell T."/>
            <person name="Martin R."/>
            <person name="McLaughlin D.J."/>
            <person name="Morgenstern I."/>
            <person name="Morin E."/>
            <person name="Murat C."/>
            <person name="Nagy L.G."/>
            <person name="Nolan M."/>
            <person name="Ohm R.A."/>
            <person name="Patyshakuliyeva A."/>
            <person name="Rokas A."/>
            <person name="Ruiz-Duenas F.J."/>
            <person name="Sabat G."/>
            <person name="Salamov A."/>
            <person name="Samejima M."/>
            <person name="Schmutz J."/>
            <person name="Slot J.C."/>
            <person name="St John F."/>
            <person name="Stenlid J."/>
            <person name="Sun H."/>
            <person name="Sun S."/>
            <person name="Syed K."/>
            <person name="Tsang A."/>
            <person name="Wiebenga A."/>
            <person name="Young D."/>
            <person name="Pisabarro A."/>
            <person name="Eastwood D.C."/>
            <person name="Martin F."/>
            <person name="Cullen D."/>
            <person name="Grigoriev I.V."/>
            <person name="Hibbett D.S."/>
        </authorList>
    </citation>
    <scope>NUCLEOTIDE SEQUENCE [LARGE SCALE GENOMIC DNA]</scope>
    <source>
        <strain evidence="5">RWD-64-598 SS2</strain>
    </source>
</reference>
<dbReference type="Gene3D" id="2.70.98.10">
    <property type="match status" value="1"/>
</dbReference>
<evidence type="ECO:0000259" key="3">
    <source>
        <dbReference type="Pfam" id="PF17678"/>
    </source>
</evidence>
<dbReference type="InterPro" id="IPR012939">
    <property type="entry name" value="Glyco_hydro_92"/>
</dbReference>
<dbReference type="GeneID" id="19211681"/>
<dbReference type="InterPro" id="IPR005887">
    <property type="entry name" value="GH92_a_mannosidase_put"/>
</dbReference>
<dbReference type="GO" id="GO:0005975">
    <property type="term" value="P:carbohydrate metabolic process"/>
    <property type="evidence" value="ECO:0007669"/>
    <property type="project" value="InterPro"/>
</dbReference>
<dbReference type="InterPro" id="IPR050883">
    <property type="entry name" value="PNGase"/>
</dbReference>
<keyword evidence="5" id="KW-1185">Reference proteome</keyword>
<dbReference type="InterPro" id="IPR041371">
    <property type="entry name" value="GH92_N"/>
</dbReference>
<dbReference type="Pfam" id="PF07971">
    <property type="entry name" value="Glyco_hydro_92"/>
    <property type="match status" value="1"/>
</dbReference>
<evidence type="ECO:0000256" key="1">
    <source>
        <dbReference type="SAM" id="SignalP"/>
    </source>
</evidence>
<dbReference type="RefSeq" id="XP_007763314.1">
    <property type="nucleotide sequence ID" value="XM_007765124.1"/>
</dbReference>
<dbReference type="GO" id="GO:0006516">
    <property type="term" value="P:glycoprotein catabolic process"/>
    <property type="evidence" value="ECO:0007669"/>
    <property type="project" value="TreeGrafter"/>
</dbReference>
<dbReference type="Gene3D" id="1.20.1610.10">
    <property type="entry name" value="alpha-1,2-mannosidases domains"/>
    <property type="match status" value="1"/>
</dbReference>
<feature type="chain" id="PRO_5024319192" evidence="1">
    <location>
        <begin position="21"/>
        <end position="808"/>
    </location>
</feature>
<sequence>MARFVALCSALALLVQFSQCASNATNSTISDPSSYVNVFIGTTNGGHVFPGATLPHGLIKAGMDTDSPGNQAGYDANATYNATGFSQLHDEGTGGGVSLSNFKLFPLPNCTDFRACPTSMDSRKTLRVVLPDGTPDDAGSPGYFASNLSTGIRVELTAASRAALHRYTFPASSTLPRMIVDITNDGLNSNTEPVISVDPTSGRVVGGASFAGSFGPGRYSVYTCVDFKGEGFDLGSPVEYGVYITDEPTQYSTTFTQLYSGFDSEMGALLGFSPSSDSSDGTTTILARVGVSFISTDQACSNAETDIPEWDFEGVVTNARDTWNELLGRIQVDTTGVDDEITELFYSSFYRTHLVPANYTGENPKWESTEPYYDSFYCNWDTFRNLYPLYSLHDPERFAEIVRGMINIQQHEGWLPECRGATVQQYIQGGSDADPILGEFFVKYHGQAASLGVSSDNLFQALLVDGENTSTIWNLQGRLNTAWKQYNFIPSDLYAPGGAATKQVSRTIESAFDDFAIAQVAKILNQTDIANEYYSRAGYYVNVWNENVTLPGDDTVKGMMQPRFMNGTFNYTDPRHCSVNDPTQATCYLDATNHDGFYESSPMVYSLFVPHDTAKLIELAGGNESFVHRLNVMFEQHFFDISDEPSMQIPFMYHYVNQPGLSVQQARETMADNFNTTVIGIPGNDDSGVMGSFAAFVLLGMYPVPATQQYLLVSPYFPQVSFYNPAFNSTTTIKATNFQGNPANGTGGTVYIQNVTVNGQPYKSNCYLDWDVFQSGSTVELTLTDDASVACGDTADALPPSLSTGGFA</sequence>
<dbReference type="AlphaFoldDB" id="A0A5M3N533"/>
<feature type="domain" description="Glycosyl hydrolase family 92" evidence="2">
    <location>
        <begin position="298"/>
        <end position="784"/>
    </location>
</feature>
<evidence type="ECO:0000259" key="2">
    <source>
        <dbReference type="Pfam" id="PF07971"/>
    </source>
</evidence>
<dbReference type="Gene3D" id="3.30.2080.10">
    <property type="entry name" value="GH92 mannosidase domain"/>
    <property type="match status" value="1"/>
</dbReference>
<evidence type="ECO:0000313" key="4">
    <source>
        <dbReference type="EMBL" id="EIW86530.1"/>
    </source>
</evidence>
<dbReference type="InterPro" id="IPR008928">
    <property type="entry name" value="6-hairpin_glycosidase_sf"/>
</dbReference>
<dbReference type="Pfam" id="PF17678">
    <property type="entry name" value="Glyco_hydro_92N"/>
    <property type="match status" value="1"/>
</dbReference>
<dbReference type="KEGG" id="cput:CONPUDRAFT_95112"/>
<organism evidence="4 5">
    <name type="scientific">Coniophora puteana (strain RWD-64-598)</name>
    <name type="common">Brown rot fungus</name>
    <dbReference type="NCBI Taxonomy" id="741705"/>
    <lineage>
        <taxon>Eukaryota</taxon>
        <taxon>Fungi</taxon>
        <taxon>Dikarya</taxon>
        <taxon>Basidiomycota</taxon>
        <taxon>Agaricomycotina</taxon>
        <taxon>Agaricomycetes</taxon>
        <taxon>Agaricomycetidae</taxon>
        <taxon>Boletales</taxon>
        <taxon>Coniophorineae</taxon>
        <taxon>Coniophoraceae</taxon>
        <taxon>Coniophora</taxon>
    </lineage>
</organism>
<keyword evidence="1" id="KW-0732">Signal</keyword>
<feature type="domain" description="Glycosyl hydrolase family 92 N-terminal" evidence="3">
    <location>
        <begin position="35"/>
        <end position="292"/>
    </location>
</feature>
<dbReference type="PANTHER" id="PTHR12143">
    <property type="entry name" value="PEPTIDE N-GLYCANASE PNGASE -RELATED"/>
    <property type="match status" value="1"/>
</dbReference>
<dbReference type="EMBL" id="JH711573">
    <property type="protein sequence ID" value="EIW86530.1"/>
    <property type="molecule type" value="Genomic_DNA"/>
</dbReference>
<protein>
    <submittedName>
        <fullName evidence="4">Glycoside hydrolase family 92 protein</fullName>
    </submittedName>
</protein>
<dbReference type="Proteomes" id="UP000053558">
    <property type="component" value="Unassembled WGS sequence"/>
</dbReference>
<evidence type="ECO:0000313" key="5">
    <source>
        <dbReference type="Proteomes" id="UP000053558"/>
    </source>
</evidence>
<dbReference type="Gene3D" id="1.20.1050.60">
    <property type="entry name" value="alpha-1,2-mannosidase"/>
    <property type="match status" value="1"/>
</dbReference>
<proteinExistence type="predicted"/>
<dbReference type="GO" id="GO:0030246">
    <property type="term" value="F:carbohydrate binding"/>
    <property type="evidence" value="ECO:0007669"/>
    <property type="project" value="InterPro"/>
</dbReference>
<name>A0A5M3N533_CONPW</name>
<dbReference type="PANTHER" id="PTHR12143:SF43">
    <property type="entry name" value="PUTATIVE-RELATED"/>
    <property type="match status" value="1"/>
</dbReference>
<dbReference type="GO" id="GO:0000224">
    <property type="term" value="F:peptide-N4-(N-acetyl-beta-glucosaminyl)asparagine amidase activity"/>
    <property type="evidence" value="ECO:0007669"/>
    <property type="project" value="TreeGrafter"/>
</dbReference>
<dbReference type="OMA" id="DFTGNTY"/>
<dbReference type="OrthoDB" id="449263at2759"/>
<accession>A0A5M3N533</accession>
<dbReference type="GO" id="GO:0005634">
    <property type="term" value="C:nucleus"/>
    <property type="evidence" value="ECO:0007669"/>
    <property type="project" value="TreeGrafter"/>
</dbReference>
<dbReference type="GO" id="GO:0005829">
    <property type="term" value="C:cytosol"/>
    <property type="evidence" value="ECO:0007669"/>
    <property type="project" value="TreeGrafter"/>
</dbReference>
<dbReference type="InterPro" id="IPR014718">
    <property type="entry name" value="GH-type_carb-bd"/>
</dbReference>
<gene>
    <name evidence="4" type="ORF">CONPUDRAFT_95112</name>
</gene>
<comment type="caution">
    <text evidence="4">The sequence shown here is derived from an EMBL/GenBank/DDBJ whole genome shotgun (WGS) entry which is preliminary data.</text>
</comment>
<dbReference type="NCBIfam" id="TIGR01180">
    <property type="entry name" value="aman2_put"/>
    <property type="match status" value="1"/>
</dbReference>
<feature type="signal peptide" evidence="1">
    <location>
        <begin position="1"/>
        <end position="20"/>
    </location>
</feature>
<keyword evidence="4" id="KW-0378">Hydrolase</keyword>